<dbReference type="RefSeq" id="WP_154743205.1">
    <property type="nucleotide sequence ID" value="NZ_JBHSTG010000042.1"/>
</dbReference>
<proteinExistence type="predicted"/>
<gene>
    <name evidence="1" type="ORF">GIR22_10175</name>
</gene>
<evidence type="ECO:0000313" key="1">
    <source>
        <dbReference type="EMBL" id="MTD19500.1"/>
    </source>
</evidence>
<dbReference type="EMBL" id="WLYI01000011">
    <property type="protein sequence ID" value="MTD19500.1"/>
    <property type="molecule type" value="Genomic_DNA"/>
</dbReference>
<evidence type="ECO:0000313" key="2">
    <source>
        <dbReference type="Proteomes" id="UP000431485"/>
    </source>
</evidence>
<dbReference type="AlphaFoldDB" id="A0A7X2UYV7"/>
<organism evidence="1 2">
    <name type="scientific">Pseudomonas karstica</name>
    <dbReference type="NCBI Taxonomy" id="1055468"/>
    <lineage>
        <taxon>Bacteria</taxon>
        <taxon>Pseudomonadati</taxon>
        <taxon>Pseudomonadota</taxon>
        <taxon>Gammaproteobacteria</taxon>
        <taxon>Pseudomonadales</taxon>
        <taxon>Pseudomonadaceae</taxon>
        <taxon>Pseudomonas</taxon>
    </lineage>
</organism>
<dbReference type="Proteomes" id="UP000431485">
    <property type="component" value="Unassembled WGS sequence"/>
</dbReference>
<accession>A0A7X2UYV7</accession>
<comment type="caution">
    <text evidence="1">The sequence shown here is derived from an EMBL/GenBank/DDBJ whole genome shotgun (WGS) entry which is preliminary data.</text>
</comment>
<protein>
    <submittedName>
        <fullName evidence="1">Uncharacterized protein</fullName>
    </submittedName>
</protein>
<name>A0A7X2UYV7_9PSED</name>
<keyword evidence="2" id="KW-1185">Reference proteome</keyword>
<sequence length="60" mass="6405">MTAPANAPPYDLQYIGQVQGLRALALGLRLPGNRPSMPTKNDIDMKLSSTGPKLAQVLLT</sequence>
<reference evidence="1 2" key="1">
    <citation type="submission" date="2019-11" db="EMBL/GenBank/DDBJ databases">
        <title>Pseudmonas karstica sp. nov. and Pseudomonas spelaei sp. nov. from caves.</title>
        <authorList>
            <person name="Zeman M."/>
        </authorList>
    </citation>
    <scope>NUCLEOTIDE SEQUENCE [LARGE SCALE GENOMIC DNA]</scope>
    <source>
        <strain evidence="1 2">CCM 7891</strain>
    </source>
</reference>